<accession>A0A562SYU6</accession>
<dbReference type="InterPro" id="IPR002930">
    <property type="entry name" value="GCV_H"/>
</dbReference>
<dbReference type="InterPro" id="IPR033753">
    <property type="entry name" value="GCV_H/Fam206"/>
</dbReference>
<name>A0A562SYU6_CHIJA</name>
<dbReference type="GO" id="GO:0019464">
    <property type="term" value="P:glycine decarboxylation via glycine cleavage system"/>
    <property type="evidence" value="ECO:0007669"/>
    <property type="project" value="InterPro"/>
</dbReference>
<organism evidence="2 3">
    <name type="scientific">Chitinophaga japonensis</name>
    <name type="common">Flexibacter japonensis</name>
    <dbReference type="NCBI Taxonomy" id="104662"/>
    <lineage>
        <taxon>Bacteria</taxon>
        <taxon>Pseudomonadati</taxon>
        <taxon>Bacteroidota</taxon>
        <taxon>Chitinophagia</taxon>
        <taxon>Chitinophagales</taxon>
        <taxon>Chitinophagaceae</taxon>
        <taxon>Chitinophaga</taxon>
    </lineage>
</organism>
<keyword evidence="1" id="KW-0450">Lipoyl</keyword>
<comment type="caution">
    <text evidence="2">The sequence shown here is derived from an EMBL/GenBank/DDBJ whole genome shotgun (WGS) entry which is preliminary data.</text>
</comment>
<dbReference type="Pfam" id="PF01597">
    <property type="entry name" value="GCV_H"/>
    <property type="match status" value="1"/>
</dbReference>
<dbReference type="GO" id="GO:0005960">
    <property type="term" value="C:glycine cleavage complex"/>
    <property type="evidence" value="ECO:0007669"/>
    <property type="project" value="InterPro"/>
</dbReference>
<dbReference type="Proteomes" id="UP000316778">
    <property type="component" value="Unassembled WGS sequence"/>
</dbReference>
<proteinExistence type="predicted"/>
<dbReference type="GO" id="GO:0009249">
    <property type="term" value="P:protein lipoylation"/>
    <property type="evidence" value="ECO:0007669"/>
    <property type="project" value="TreeGrafter"/>
</dbReference>
<dbReference type="SUPFAM" id="SSF51230">
    <property type="entry name" value="Single hybrid motif"/>
    <property type="match status" value="1"/>
</dbReference>
<keyword evidence="3" id="KW-1185">Reference proteome</keyword>
<dbReference type="EMBL" id="VLLG01000004">
    <property type="protein sequence ID" value="TWI86452.1"/>
    <property type="molecule type" value="Genomic_DNA"/>
</dbReference>
<dbReference type="OrthoDB" id="667483at2"/>
<protein>
    <submittedName>
        <fullName evidence="2">Glycine cleavage system H protein</fullName>
    </submittedName>
</protein>
<reference evidence="2 3" key="1">
    <citation type="journal article" date="2013" name="Stand. Genomic Sci.">
        <title>Genomic Encyclopedia of Type Strains, Phase I: The one thousand microbial genomes (KMG-I) project.</title>
        <authorList>
            <person name="Kyrpides N.C."/>
            <person name="Woyke T."/>
            <person name="Eisen J.A."/>
            <person name="Garrity G."/>
            <person name="Lilburn T.G."/>
            <person name="Beck B.J."/>
            <person name="Whitman W.B."/>
            <person name="Hugenholtz P."/>
            <person name="Klenk H.P."/>
        </authorList>
    </citation>
    <scope>NUCLEOTIDE SEQUENCE [LARGE SCALE GENOMIC DNA]</scope>
    <source>
        <strain evidence="2 3">DSM 13484</strain>
    </source>
</reference>
<gene>
    <name evidence="2" type="ORF">LX66_3709</name>
</gene>
<evidence type="ECO:0000313" key="2">
    <source>
        <dbReference type="EMBL" id="TWI86452.1"/>
    </source>
</evidence>
<dbReference type="RefSeq" id="WP_145716270.1">
    <property type="nucleotide sequence ID" value="NZ_BAAAFY010000005.1"/>
</dbReference>
<evidence type="ECO:0000313" key="3">
    <source>
        <dbReference type="Proteomes" id="UP000316778"/>
    </source>
</evidence>
<dbReference type="PANTHER" id="PTHR11715:SF3">
    <property type="entry name" value="GLYCINE CLEAVAGE SYSTEM H PROTEIN-RELATED"/>
    <property type="match status" value="1"/>
</dbReference>
<dbReference type="PANTHER" id="PTHR11715">
    <property type="entry name" value="GLYCINE CLEAVAGE SYSTEM H PROTEIN"/>
    <property type="match status" value="1"/>
</dbReference>
<dbReference type="Gene3D" id="2.40.50.100">
    <property type="match status" value="1"/>
</dbReference>
<dbReference type="GO" id="GO:0005737">
    <property type="term" value="C:cytoplasm"/>
    <property type="evidence" value="ECO:0007669"/>
    <property type="project" value="TreeGrafter"/>
</dbReference>
<evidence type="ECO:0000256" key="1">
    <source>
        <dbReference type="ARBA" id="ARBA00022823"/>
    </source>
</evidence>
<dbReference type="AlphaFoldDB" id="A0A562SYU6"/>
<dbReference type="InterPro" id="IPR011053">
    <property type="entry name" value="Single_hybrid_motif"/>
</dbReference>
<sequence>MKVTTVSRPRIHFTSDHEWIDYNGTVGFVGVSAFKLKGIKKIDAIKWHRHKGTIEKGTLIAELHAEDYIIPIHTPVTCKFLGANQQLSDNYNLILESPQDKGWVFFVSPMKFAGQEPLLSPEDYQKHINPLPRSRPEP</sequence>